<comment type="caution">
    <text evidence="1">The sequence shown here is derived from an EMBL/GenBank/DDBJ whole genome shotgun (WGS) entry which is preliminary data.</text>
</comment>
<evidence type="ECO:0000313" key="2">
    <source>
        <dbReference type="Proteomes" id="UP001279734"/>
    </source>
</evidence>
<proteinExistence type="predicted"/>
<name>A0AAD3S536_NEPGR</name>
<dbReference type="AlphaFoldDB" id="A0AAD3S536"/>
<accession>A0AAD3S536</accession>
<dbReference type="PANTHER" id="PTHR33132:SF92">
    <property type="entry name" value="SERINE-RICH PROTEIN"/>
    <property type="match status" value="1"/>
</dbReference>
<organism evidence="1 2">
    <name type="scientific">Nepenthes gracilis</name>
    <name type="common">Slender pitcher plant</name>
    <dbReference type="NCBI Taxonomy" id="150966"/>
    <lineage>
        <taxon>Eukaryota</taxon>
        <taxon>Viridiplantae</taxon>
        <taxon>Streptophyta</taxon>
        <taxon>Embryophyta</taxon>
        <taxon>Tracheophyta</taxon>
        <taxon>Spermatophyta</taxon>
        <taxon>Magnoliopsida</taxon>
        <taxon>eudicotyledons</taxon>
        <taxon>Gunneridae</taxon>
        <taxon>Pentapetalae</taxon>
        <taxon>Caryophyllales</taxon>
        <taxon>Nepenthaceae</taxon>
        <taxon>Nepenthes</taxon>
    </lineage>
</organism>
<dbReference type="Proteomes" id="UP001279734">
    <property type="component" value="Unassembled WGS sequence"/>
</dbReference>
<evidence type="ECO:0000313" key="1">
    <source>
        <dbReference type="EMBL" id="GMH04583.1"/>
    </source>
</evidence>
<keyword evidence="2" id="KW-1185">Reference proteome</keyword>
<gene>
    <name evidence="1" type="ORF">Nepgr_006423</name>
</gene>
<dbReference type="PANTHER" id="PTHR33132">
    <property type="entry name" value="OSJNBB0118P14.9 PROTEIN"/>
    <property type="match status" value="1"/>
</dbReference>
<protein>
    <submittedName>
        <fullName evidence="1">Uncharacterized protein</fullName>
    </submittedName>
</protein>
<dbReference type="EMBL" id="BSYO01000005">
    <property type="protein sequence ID" value="GMH04583.1"/>
    <property type="molecule type" value="Genomic_DNA"/>
</dbReference>
<sequence>MDSGNAVSNKVRTCLCSPTKHPGSFRCNFHRKTPNRRASQNQLDSATISKANSLRALLLQIIKPSSRDLQRRRNFQPKPSRFYYMNCHGNGVTLS</sequence>
<reference evidence="1" key="1">
    <citation type="submission" date="2023-05" db="EMBL/GenBank/DDBJ databases">
        <title>Nepenthes gracilis genome sequencing.</title>
        <authorList>
            <person name="Fukushima K."/>
        </authorList>
    </citation>
    <scope>NUCLEOTIDE SEQUENCE</scope>
    <source>
        <strain evidence="1">SING2019-196</strain>
    </source>
</reference>